<accession>A0A2W4SZG6</accession>
<evidence type="ECO:0000313" key="2">
    <source>
        <dbReference type="Proteomes" id="UP000249396"/>
    </source>
</evidence>
<comment type="caution">
    <text evidence="1">The sequence shown here is derived from an EMBL/GenBank/DDBJ whole genome shotgun (WGS) entry which is preliminary data.</text>
</comment>
<dbReference type="AlphaFoldDB" id="A0A2W4SZG6"/>
<name>A0A2W4SZG6_9GAMM</name>
<reference evidence="1 2" key="1">
    <citation type="journal article" date="2018" name="Aquat. Microb. Ecol.">
        <title>Gammaproteobacterial methanotrophs dominate.</title>
        <authorList>
            <person name="Rissanen A.J."/>
            <person name="Saarenheimo J."/>
            <person name="Tiirola M."/>
            <person name="Peura S."/>
            <person name="Aalto S.L."/>
            <person name="Karvinen A."/>
            <person name="Nykanen H."/>
        </authorList>
    </citation>
    <scope>NUCLEOTIDE SEQUENCE [LARGE SCALE GENOMIC DNA]</scope>
    <source>
        <strain evidence="1">AMbin10</strain>
    </source>
</reference>
<protein>
    <submittedName>
        <fullName evidence="1">Uncharacterized protein</fullName>
    </submittedName>
</protein>
<proteinExistence type="predicted"/>
<dbReference type="EMBL" id="QJPH01000374">
    <property type="protein sequence ID" value="PZN75837.1"/>
    <property type="molecule type" value="Genomic_DNA"/>
</dbReference>
<gene>
    <name evidence="1" type="ORF">DM484_17815</name>
</gene>
<evidence type="ECO:0000313" key="1">
    <source>
        <dbReference type="EMBL" id="PZN75837.1"/>
    </source>
</evidence>
<organism evidence="1 2">
    <name type="scientific">Candidatus Methylumidiphilus alinenensis</name>
    <dbReference type="NCBI Taxonomy" id="2202197"/>
    <lineage>
        <taxon>Bacteria</taxon>
        <taxon>Pseudomonadati</taxon>
        <taxon>Pseudomonadota</taxon>
        <taxon>Gammaproteobacteria</taxon>
        <taxon>Methylococcales</taxon>
        <taxon>Candidatus Methylumidiphilus</taxon>
    </lineage>
</organism>
<dbReference type="Proteomes" id="UP000249396">
    <property type="component" value="Unassembled WGS sequence"/>
</dbReference>
<sequence>MRRNTAEYRLFSPTDVRLRVAVTPPDEICNHVCNVFCNGRAEPKAGFRRMLWIGRQHSADHIPVSALQLVIRRAVGWAEPAKPIIRGLANRRVAALIAIDAPPTSCIFYGLVTFHGLVFGIPAEKTGLQHLPITI</sequence>